<dbReference type="EMBL" id="MKCS01000001">
    <property type="protein sequence ID" value="OHX13797.1"/>
    <property type="molecule type" value="Genomic_DNA"/>
</dbReference>
<reference evidence="4 5" key="1">
    <citation type="submission" date="2016-09" db="EMBL/GenBank/DDBJ databases">
        <title>Chromobacterium muskegensis sp. nov., an insecticidal bacterium isolated from Sphagnum bogs.</title>
        <authorList>
            <person name="Sparks M.E."/>
            <person name="Blackburn M.B."/>
            <person name="Gundersen-Rindal D.E."/>
            <person name="Mitchell A."/>
            <person name="Farrar R."/>
            <person name="Kuhar D."/>
        </authorList>
    </citation>
    <scope>NUCLEOTIDE SEQUENCE [LARGE SCALE GENOMIC DNA]</scope>
    <source>
        <strain evidence="4 5">37-2</strain>
    </source>
</reference>
<dbReference type="STRING" id="1903179.BI347_09955"/>
<dbReference type="InterPro" id="IPR020845">
    <property type="entry name" value="AMP-binding_CS"/>
</dbReference>
<dbReference type="GO" id="GO:0016020">
    <property type="term" value="C:membrane"/>
    <property type="evidence" value="ECO:0007669"/>
    <property type="project" value="TreeGrafter"/>
</dbReference>
<dbReference type="PANTHER" id="PTHR43272:SF33">
    <property type="entry name" value="AMP-BINDING DOMAIN-CONTAINING PROTEIN-RELATED"/>
    <property type="match status" value="1"/>
</dbReference>
<keyword evidence="2" id="KW-0067">ATP-binding</keyword>
<organism evidence="4 5">
    <name type="scientific">Chromobacterium sphagni</name>
    <dbReference type="NCBI Taxonomy" id="1903179"/>
    <lineage>
        <taxon>Bacteria</taxon>
        <taxon>Pseudomonadati</taxon>
        <taxon>Pseudomonadota</taxon>
        <taxon>Betaproteobacteria</taxon>
        <taxon>Neisseriales</taxon>
        <taxon>Chromobacteriaceae</taxon>
        <taxon>Chromobacterium</taxon>
    </lineage>
</organism>
<dbReference type="OrthoDB" id="9763207at2"/>
<dbReference type="PANTHER" id="PTHR43272">
    <property type="entry name" value="LONG-CHAIN-FATTY-ACID--COA LIGASE"/>
    <property type="match status" value="1"/>
</dbReference>
<gene>
    <name evidence="4" type="ORF">BI347_09955</name>
</gene>
<dbReference type="Pfam" id="PF23562">
    <property type="entry name" value="AMP-binding_C_3"/>
    <property type="match status" value="1"/>
</dbReference>
<sequence>MKTKRVFDILYHQLATHPRPDCLAAKTGKAWRQLSTTEVRDTVNRVSLGLLELGIGPGDKVAIAADNSIEWMLVDLALQQVGAVSVPLYPTITLDDARYILSHAEVKLAFAGSAALQRKLRDALGKLACPIYGLADIDGAPSWREIHDLGRMERAAELDALRDSIGSDDVYTIIYTSGTTGRSKGVMLSHRNVVSTVVATAEFTGLPHGQCRALSFLPLSHIFERAGVFYYLYSGTGIYFASVECLSSAMADVKPHTFSAVPRVLEKVHEKLVAKARDLSGAKRRIYQWAVARAEAFDPNRRLSPLEAIKHALADRLVYSKWRAAMGGELQSINVGSAALQPRLARMFWAAGIAVAEGYGMTESSPVISANPFTARGVRIGSVGLPLPGVEVCLADDGEILVRGNNVMVGYYKEERQTAEALQDGWLHTGDIGVLENGYLRITDRKKEMFKTSNGKYIAPQALENKLKESAFIDQIMVVGDGQKYAAALIVPLYEKLKEWCAEHGIAYTTDSEMRSHPKIVDLIDREIKRFNRYFGSWEHIKKFALVDKPWCVDAGELAPTLKLRRKVIAERCRALIENLYVHA</sequence>
<dbReference type="InterPro" id="IPR042099">
    <property type="entry name" value="ANL_N_sf"/>
</dbReference>
<evidence type="ECO:0000256" key="1">
    <source>
        <dbReference type="ARBA" id="ARBA00022741"/>
    </source>
</evidence>
<accession>A0A1S1X2S5</accession>
<dbReference type="AlphaFoldDB" id="A0A1S1X2S5"/>
<dbReference type="Gene3D" id="3.40.50.12780">
    <property type="entry name" value="N-terminal domain of ligase-like"/>
    <property type="match status" value="1"/>
</dbReference>
<dbReference type="GO" id="GO:0005524">
    <property type="term" value="F:ATP binding"/>
    <property type="evidence" value="ECO:0007669"/>
    <property type="project" value="UniProtKB-KW"/>
</dbReference>
<evidence type="ECO:0000313" key="5">
    <source>
        <dbReference type="Proteomes" id="UP000180088"/>
    </source>
</evidence>
<evidence type="ECO:0000256" key="2">
    <source>
        <dbReference type="ARBA" id="ARBA00022840"/>
    </source>
</evidence>
<dbReference type="SUPFAM" id="SSF56801">
    <property type="entry name" value="Acetyl-CoA synthetase-like"/>
    <property type="match status" value="1"/>
</dbReference>
<dbReference type="CDD" id="cd05907">
    <property type="entry name" value="VL_LC_FACS_like"/>
    <property type="match status" value="1"/>
</dbReference>
<name>A0A1S1X2S5_9NEIS</name>
<feature type="domain" description="AMP-dependent synthetase/ligase" evidence="3">
    <location>
        <begin position="13"/>
        <end position="412"/>
    </location>
</feature>
<dbReference type="Pfam" id="PF00501">
    <property type="entry name" value="AMP-binding"/>
    <property type="match status" value="1"/>
</dbReference>
<evidence type="ECO:0000259" key="3">
    <source>
        <dbReference type="Pfam" id="PF00501"/>
    </source>
</evidence>
<proteinExistence type="predicted"/>
<dbReference type="PROSITE" id="PS00455">
    <property type="entry name" value="AMP_BINDING"/>
    <property type="match status" value="1"/>
</dbReference>
<dbReference type="RefSeq" id="WP_071115797.1">
    <property type="nucleotide sequence ID" value="NZ_MKCS01000001.1"/>
</dbReference>
<keyword evidence="1" id="KW-0547">Nucleotide-binding</keyword>
<evidence type="ECO:0000313" key="4">
    <source>
        <dbReference type="EMBL" id="OHX13797.1"/>
    </source>
</evidence>
<comment type="caution">
    <text evidence="4">The sequence shown here is derived from an EMBL/GenBank/DDBJ whole genome shotgun (WGS) entry which is preliminary data.</text>
</comment>
<dbReference type="GO" id="GO:0004467">
    <property type="term" value="F:long-chain fatty acid-CoA ligase activity"/>
    <property type="evidence" value="ECO:0007669"/>
    <property type="project" value="TreeGrafter"/>
</dbReference>
<protein>
    <submittedName>
        <fullName evidence="4">AMP-dependent synthetase</fullName>
    </submittedName>
</protein>
<dbReference type="Proteomes" id="UP000180088">
    <property type="component" value="Unassembled WGS sequence"/>
</dbReference>
<dbReference type="InterPro" id="IPR000873">
    <property type="entry name" value="AMP-dep_synth/lig_dom"/>
</dbReference>